<accession>A0A0A1ZAC5</accession>
<feature type="region of interest" description="Disordered" evidence="1">
    <location>
        <begin position="1"/>
        <end position="23"/>
    </location>
</feature>
<comment type="caution">
    <text evidence="2">The sequence shown here is derived from an EMBL/GenBank/DDBJ whole genome shotgun (WGS) entry which is preliminary data.</text>
</comment>
<protein>
    <recommendedName>
        <fullName evidence="4">Copper resistance protein CopC</fullName>
    </recommendedName>
</protein>
<name>A0A0A1ZAC5_PSEFL</name>
<sequence length="146" mass="16090">MHGSEGKDALHSTPEEDPRPKLMPRVMGSLAIVGLMVGLMIGRLTTPDPVELQQVETAADGVVVWFNSEPKLHGEHIDGTVALLFDAQGKAASGQLKVNDKDVNWRVRKTDGGLLLNLVAARPLRGEWKGEKTEGRWRLEIHLQEQ</sequence>
<feature type="compositionally biased region" description="Basic and acidic residues" evidence="1">
    <location>
        <begin position="1"/>
        <end position="20"/>
    </location>
</feature>
<gene>
    <name evidence="2" type="ORF">K814_0100240</name>
</gene>
<dbReference type="AlphaFoldDB" id="A0A0A1ZAC5"/>
<dbReference type="EMBL" id="ASGY01000003">
    <property type="protein sequence ID" value="KGE69956.1"/>
    <property type="molecule type" value="Genomic_DNA"/>
</dbReference>
<organism evidence="2 3">
    <name type="scientific">Pseudomonas fluorescens LMG 5329</name>
    <dbReference type="NCBI Taxonomy" id="1324332"/>
    <lineage>
        <taxon>Bacteria</taxon>
        <taxon>Pseudomonadati</taxon>
        <taxon>Pseudomonadota</taxon>
        <taxon>Gammaproteobacteria</taxon>
        <taxon>Pseudomonadales</taxon>
        <taxon>Pseudomonadaceae</taxon>
        <taxon>Pseudomonas</taxon>
    </lineage>
</organism>
<evidence type="ECO:0000313" key="3">
    <source>
        <dbReference type="Proteomes" id="UP000030060"/>
    </source>
</evidence>
<dbReference type="RefSeq" id="WP_038841677.1">
    <property type="nucleotide sequence ID" value="NZ_ASGY01000003.1"/>
</dbReference>
<evidence type="ECO:0000313" key="2">
    <source>
        <dbReference type="EMBL" id="KGE69956.1"/>
    </source>
</evidence>
<evidence type="ECO:0008006" key="4">
    <source>
        <dbReference type="Google" id="ProtNLM"/>
    </source>
</evidence>
<evidence type="ECO:0000256" key="1">
    <source>
        <dbReference type="SAM" id="MobiDB-lite"/>
    </source>
</evidence>
<dbReference type="OrthoDB" id="7014830at2"/>
<proteinExistence type="predicted"/>
<dbReference type="Proteomes" id="UP000030060">
    <property type="component" value="Unassembled WGS sequence"/>
</dbReference>
<reference evidence="2 3" key="1">
    <citation type="journal article" date="2013" name="Genome Announc.">
        <title>Draft Genome Sequence of Pseudomonas fluorescens LMG 5329, a White Line-Inducing Principle-Producing Bioindicator for the Mushroom Pathogen Pseudomonas tolaasii.</title>
        <authorList>
            <person name="Ghequire M.G."/>
            <person name="Rokni-Zadeh H."/>
            <person name="Zarrineh P."/>
            <person name="De Mot R."/>
        </authorList>
    </citation>
    <scope>NUCLEOTIDE SEQUENCE [LARGE SCALE GENOMIC DNA]</scope>
    <source>
        <strain evidence="2 3">LMG 5329</strain>
    </source>
</reference>